<evidence type="ECO:0000313" key="3">
    <source>
        <dbReference type="Proteomes" id="UP000261284"/>
    </source>
</evidence>
<dbReference type="AlphaFoldDB" id="A0A3E1NG65"/>
<dbReference type="Gene3D" id="3.40.50.1820">
    <property type="entry name" value="alpha/beta hydrolase"/>
    <property type="match status" value="1"/>
</dbReference>
<accession>A0A3E1NG65</accession>
<dbReference type="InterPro" id="IPR029058">
    <property type="entry name" value="AB_hydrolase_fold"/>
</dbReference>
<dbReference type="GO" id="GO:0017171">
    <property type="term" value="F:serine hydrolase activity"/>
    <property type="evidence" value="ECO:0007669"/>
    <property type="project" value="TreeGrafter"/>
</dbReference>
<dbReference type="OrthoDB" id="2247630at2"/>
<gene>
    <name evidence="2" type="ORF">DXN05_17495</name>
</gene>
<dbReference type="SUPFAM" id="SSF53474">
    <property type="entry name" value="alpha/beta-Hydrolases"/>
    <property type="match status" value="1"/>
</dbReference>
<name>A0A3E1NG65_9BACT</name>
<evidence type="ECO:0000259" key="1">
    <source>
        <dbReference type="Pfam" id="PF00561"/>
    </source>
</evidence>
<reference evidence="2 3" key="1">
    <citation type="submission" date="2018-08" db="EMBL/GenBank/DDBJ databases">
        <title>Chitinophagaceae sp. K23C18032701, a novel bacterium isolated from forest soil.</title>
        <authorList>
            <person name="Wang C."/>
        </authorList>
    </citation>
    <scope>NUCLEOTIDE SEQUENCE [LARGE SCALE GENOMIC DNA]</scope>
    <source>
        <strain evidence="2 3">K23C18032701</strain>
    </source>
</reference>
<dbReference type="PANTHER" id="PTHR46331:SF2">
    <property type="entry name" value="VALACYCLOVIR HYDROLASE"/>
    <property type="match status" value="1"/>
</dbReference>
<sequence length="275" mass="29699">MLLLLFIGNILNAQPVKPATSGYAPINGLKMYYETYGEGSPIVLLHGSFMNIQANFGEIIPALSKTHKVIALELQGHGRTADISRPLSFPALAGDVAALLAYLKVDSAAVLGYSLGATIALELTLQHPKLVTRLVFISSAYNSDGWIQPVRDAFAMMSTDMISQSPLKGMYNQLAPDTAHWKIFVTNMLNFNKTPFDLGIDRIKKIKAPLLIIKGDNDGIDYAHIASLYAACGGNVFADMAGLPKSQLAVLPGASHVGVMMQTERLINIIVPFVQ</sequence>
<dbReference type="Pfam" id="PF00561">
    <property type="entry name" value="Abhydrolase_1"/>
    <property type="match status" value="1"/>
</dbReference>
<dbReference type="PANTHER" id="PTHR46331">
    <property type="entry name" value="VALACYCLOVIR HYDROLASE"/>
    <property type="match status" value="1"/>
</dbReference>
<keyword evidence="3" id="KW-1185">Reference proteome</keyword>
<comment type="caution">
    <text evidence="2">The sequence shown here is derived from an EMBL/GenBank/DDBJ whole genome shotgun (WGS) entry which is preliminary data.</text>
</comment>
<keyword evidence="2" id="KW-0378">Hydrolase</keyword>
<dbReference type="PRINTS" id="PR00111">
    <property type="entry name" value="ABHYDROLASE"/>
</dbReference>
<protein>
    <submittedName>
        <fullName evidence="2">Alpha/beta hydrolase</fullName>
    </submittedName>
</protein>
<dbReference type="EMBL" id="QTJU01000007">
    <property type="protein sequence ID" value="RFM26966.1"/>
    <property type="molecule type" value="Genomic_DNA"/>
</dbReference>
<proteinExistence type="predicted"/>
<organism evidence="2 3">
    <name type="scientific">Deminuibacter soli</name>
    <dbReference type="NCBI Taxonomy" id="2291815"/>
    <lineage>
        <taxon>Bacteria</taxon>
        <taxon>Pseudomonadati</taxon>
        <taxon>Bacteroidota</taxon>
        <taxon>Chitinophagia</taxon>
        <taxon>Chitinophagales</taxon>
        <taxon>Chitinophagaceae</taxon>
        <taxon>Deminuibacter</taxon>
    </lineage>
</organism>
<feature type="domain" description="AB hydrolase-1" evidence="1">
    <location>
        <begin position="41"/>
        <end position="144"/>
    </location>
</feature>
<dbReference type="Proteomes" id="UP000261284">
    <property type="component" value="Unassembled WGS sequence"/>
</dbReference>
<evidence type="ECO:0000313" key="2">
    <source>
        <dbReference type="EMBL" id="RFM26966.1"/>
    </source>
</evidence>
<dbReference type="InterPro" id="IPR000073">
    <property type="entry name" value="AB_hydrolase_1"/>
</dbReference>